<dbReference type="Gene3D" id="2.60.120.10">
    <property type="entry name" value="Jelly Rolls"/>
    <property type="match status" value="1"/>
</dbReference>
<evidence type="ECO:0000259" key="2">
    <source>
        <dbReference type="Pfam" id="PF07883"/>
    </source>
</evidence>
<dbReference type="Proteomes" id="UP001235712">
    <property type="component" value="Unassembled WGS sequence"/>
</dbReference>
<dbReference type="InterPro" id="IPR013096">
    <property type="entry name" value="Cupin_2"/>
</dbReference>
<protein>
    <submittedName>
        <fullName evidence="3">Quercetin dioxygenase-like cupin family protein</fullName>
    </submittedName>
</protein>
<dbReference type="PANTHER" id="PTHR36114">
    <property type="entry name" value="16.7 KDA PROTEIN IN WHIE LOCUS"/>
    <property type="match status" value="1"/>
</dbReference>
<feature type="domain" description="Cupin type-2" evidence="2">
    <location>
        <begin position="34"/>
        <end position="101"/>
    </location>
</feature>
<dbReference type="InterPro" id="IPR011051">
    <property type="entry name" value="RmlC_Cupin_sf"/>
</dbReference>
<evidence type="ECO:0000256" key="1">
    <source>
        <dbReference type="SAM" id="MobiDB-lite"/>
    </source>
</evidence>
<comment type="caution">
    <text evidence="3">The sequence shown here is derived from an EMBL/GenBank/DDBJ whole genome shotgun (WGS) entry which is preliminary data.</text>
</comment>
<proteinExistence type="predicted"/>
<evidence type="ECO:0000313" key="3">
    <source>
        <dbReference type="EMBL" id="MDP9825027.1"/>
    </source>
</evidence>
<reference evidence="3 4" key="1">
    <citation type="submission" date="2023-07" db="EMBL/GenBank/DDBJ databases">
        <title>Sequencing the genomes of 1000 actinobacteria strains.</title>
        <authorList>
            <person name="Klenk H.-P."/>
        </authorList>
    </citation>
    <scope>NUCLEOTIDE SEQUENCE [LARGE SCALE GENOMIC DNA]</scope>
    <source>
        <strain evidence="3 4">DSM 44388</strain>
    </source>
</reference>
<keyword evidence="4" id="KW-1185">Reference proteome</keyword>
<sequence length="125" mass="13627">MEDDVLEKVSLSQETGRLGEFWSQRVVGQGNGVLFKVAKGIGSTNWHSHPDQEEIFVLLEGELTVQLRDGDVDLTPGDLLVIPRGVEHCPRADAEARFLLIGPEITSNEAGGKPEWSYAASPDAE</sequence>
<dbReference type="InterPro" id="IPR014710">
    <property type="entry name" value="RmlC-like_jellyroll"/>
</dbReference>
<dbReference type="SUPFAM" id="SSF51182">
    <property type="entry name" value="RmlC-like cupins"/>
    <property type="match status" value="1"/>
</dbReference>
<gene>
    <name evidence="3" type="ORF">J2S57_000776</name>
</gene>
<evidence type="ECO:0000313" key="4">
    <source>
        <dbReference type="Proteomes" id="UP001235712"/>
    </source>
</evidence>
<organism evidence="3 4">
    <name type="scientific">Kineosporia succinea</name>
    <dbReference type="NCBI Taxonomy" id="84632"/>
    <lineage>
        <taxon>Bacteria</taxon>
        <taxon>Bacillati</taxon>
        <taxon>Actinomycetota</taxon>
        <taxon>Actinomycetes</taxon>
        <taxon>Kineosporiales</taxon>
        <taxon>Kineosporiaceae</taxon>
        <taxon>Kineosporia</taxon>
    </lineage>
</organism>
<dbReference type="InterPro" id="IPR052044">
    <property type="entry name" value="PKS_Associated_Protein"/>
</dbReference>
<dbReference type="RefSeq" id="WP_307238385.1">
    <property type="nucleotide sequence ID" value="NZ_JAUSQZ010000001.1"/>
</dbReference>
<dbReference type="Pfam" id="PF07883">
    <property type="entry name" value="Cupin_2"/>
    <property type="match status" value="1"/>
</dbReference>
<dbReference type="EMBL" id="JAUSQZ010000001">
    <property type="protein sequence ID" value="MDP9825027.1"/>
    <property type="molecule type" value="Genomic_DNA"/>
</dbReference>
<dbReference type="PANTHER" id="PTHR36114:SF1">
    <property type="entry name" value="16.7 KDA PROTEIN IN WHIE LOCUS"/>
    <property type="match status" value="1"/>
</dbReference>
<accession>A0ABT9NX73</accession>
<feature type="region of interest" description="Disordered" evidence="1">
    <location>
        <begin position="106"/>
        <end position="125"/>
    </location>
</feature>
<dbReference type="CDD" id="cd02226">
    <property type="entry name" value="cupin_YdbB-like"/>
    <property type="match status" value="1"/>
</dbReference>
<name>A0ABT9NX73_9ACTN</name>